<proteinExistence type="predicted"/>
<dbReference type="GO" id="GO:0045944">
    <property type="term" value="P:positive regulation of transcription by RNA polymerase II"/>
    <property type="evidence" value="ECO:0007669"/>
    <property type="project" value="TreeGrafter"/>
</dbReference>
<feature type="compositionally biased region" description="Basic residues" evidence="2">
    <location>
        <begin position="95"/>
        <end position="104"/>
    </location>
</feature>
<reference evidence="3 4" key="3">
    <citation type="journal article" date="2015" name="Genome Announc.">
        <title>Draft Genome Sequence of the Archiascomycetous Yeast Saitoella complicata.</title>
        <authorList>
            <person name="Yamauchi K."/>
            <person name="Kondo S."/>
            <person name="Hamamoto M."/>
            <person name="Takahashi Y."/>
            <person name="Ogura Y."/>
            <person name="Hayashi T."/>
            <person name="Nishida H."/>
        </authorList>
    </citation>
    <scope>NUCLEOTIDE SEQUENCE [LARGE SCALE GENOMIC DNA]</scope>
    <source>
        <strain evidence="3 4">NRRL Y-17804</strain>
    </source>
</reference>
<dbReference type="OMA" id="HMTPVGR"/>
<dbReference type="PANTHER" id="PTHR37534:SF23">
    <property type="entry name" value="ZN(II)2CYS6 TRANSCRIPTION FACTOR (EUROFUNG)"/>
    <property type="match status" value="1"/>
</dbReference>
<reference evidence="3 4" key="1">
    <citation type="journal article" date="2011" name="J. Gen. Appl. Microbiol.">
        <title>Draft genome sequencing of the enigmatic yeast Saitoella complicata.</title>
        <authorList>
            <person name="Nishida H."/>
            <person name="Hamamoto M."/>
            <person name="Sugiyama J."/>
        </authorList>
    </citation>
    <scope>NUCLEOTIDE SEQUENCE [LARGE SCALE GENOMIC DNA]</scope>
    <source>
        <strain evidence="3 4">NRRL Y-17804</strain>
    </source>
</reference>
<sequence length="663" mass="74545">MFYGARVSLSLSSFASAQVKPEQQQKRVPTTLMPRDPRHQLASSMMDGAADRSGNFKELGRMRIQTAEAKLDNIEGLIAELLAKRAENKAVALSHRSRKRRLSNGHHGNDVNTYCGSRKTAKSDEDEHIIHVLESNMTGFPFELPPDQWLPDYVMNSIPHMANTALSTHRPKPPRNERMNRSNYQELLDKYMEFAGPRMQHSGPLYFDLWLQYAPSMALQTGAKDCEALLEAMLATADMFYTLSINPDKAAAAKATSYHYDRATGLQAEASDEPETTYSDAAIACATLLAYYDLWVGEHVKMAMQLLKIIHAIHARHAQGTFTAATRSLFVWYVHMDVQCSLVTGNPAWLDEHLVKTLHPLAFQPYPEDQPIVYVAELAFVRLDTIVGKFTASKDWAVKRRKKRAGDTDPRRRLQLEALIKEKAAALEAELDEFRLSLPSWFDGYPDIGLPGHGGLTPRSYPEQNIAVVLGNCFATYIGIHRLVEQDVFLQTPKIIAYAEEVLRAYAFCDDEIDSAMLPASCVAGLELRDESKRQWLQGFLGAKYARTGYHIVAYMMQILQWGWAKMDGEAAGRFSYIPDGVVTKVQGYSENTYEGQGILSSLLEDMHITDRGSDPLPDAAGLEQTYYSSSIFDQARVWLEAQNDMKKDTPALQVARLYKYTC</sequence>
<dbReference type="GO" id="GO:0000976">
    <property type="term" value="F:transcription cis-regulatory region binding"/>
    <property type="evidence" value="ECO:0007669"/>
    <property type="project" value="TreeGrafter"/>
</dbReference>
<keyword evidence="1" id="KW-0539">Nucleus</keyword>
<dbReference type="EMBL" id="BACD03000059">
    <property type="protein sequence ID" value="GAO52070.1"/>
    <property type="molecule type" value="Genomic_DNA"/>
</dbReference>
<evidence type="ECO:0000313" key="3">
    <source>
        <dbReference type="EMBL" id="GAO52070.1"/>
    </source>
</evidence>
<evidence type="ECO:0000313" key="4">
    <source>
        <dbReference type="Proteomes" id="UP000033140"/>
    </source>
</evidence>
<evidence type="ECO:0000256" key="1">
    <source>
        <dbReference type="ARBA" id="ARBA00023242"/>
    </source>
</evidence>
<reference evidence="3 4" key="2">
    <citation type="journal article" date="2014" name="J. Gen. Appl. Microbiol.">
        <title>The early diverging ascomycetous budding yeast Saitoella complicata has three histone deacetylases belonging to the Clr6, Hos2, and Rpd3 lineages.</title>
        <authorList>
            <person name="Nishida H."/>
            <person name="Matsumoto T."/>
            <person name="Kondo S."/>
            <person name="Hamamoto M."/>
            <person name="Yoshikawa H."/>
        </authorList>
    </citation>
    <scope>NUCLEOTIDE SEQUENCE [LARGE SCALE GENOMIC DNA]</scope>
    <source>
        <strain evidence="3 4">NRRL Y-17804</strain>
    </source>
</reference>
<protein>
    <recommendedName>
        <fullName evidence="5">Transcription factor domain-containing protein</fullName>
    </recommendedName>
</protein>
<feature type="region of interest" description="Disordered" evidence="2">
    <location>
        <begin position="93"/>
        <end position="120"/>
    </location>
</feature>
<evidence type="ECO:0008006" key="5">
    <source>
        <dbReference type="Google" id="ProtNLM"/>
    </source>
</evidence>
<gene>
    <name evidence="3" type="ORF">G7K_6156-t1</name>
</gene>
<organism evidence="3 4">
    <name type="scientific">Saitoella complicata (strain BCRC 22490 / CBS 7301 / JCM 7358 / NBRC 10748 / NRRL Y-17804)</name>
    <dbReference type="NCBI Taxonomy" id="698492"/>
    <lineage>
        <taxon>Eukaryota</taxon>
        <taxon>Fungi</taxon>
        <taxon>Dikarya</taxon>
        <taxon>Ascomycota</taxon>
        <taxon>Taphrinomycotina</taxon>
        <taxon>Taphrinomycotina incertae sedis</taxon>
        <taxon>Saitoella</taxon>
    </lineage>
</organism>
<dbReference type="PANTHER" id="PTHR37534">
    <property type="entry name" value="TRANSCRIPTIONAL ACTIVATOR PROTEIN UGA3"/>
    <property type="match status" value="1"/>
</dbReference>
<dbReference type="GO" id="GO:0003700">
    <property type="term" value="F:DNA-binding transcription factor activity"/>
    <property type="evidence" value="ECO:0007669"/>
    <property type="project" value="TreeGrafter"/>
</dbReference>
<dbReference type="GO" id="GO:0005634">
    <property type="term" value="C:nucleus"/>
    <property type="evidence" value="ECO:0007669"/>
    <property type="project" value="TreeGrafter"/>
</dbReference>
<accession>A0A0E9NRL9</accession>
<name>A0A0E9NRL9_SAICN</name>
<dbReference type="Proteomes" id="UP000033140">
    <property type="component" value="Unassembled WGS sequence"/>
</dbReference>
<dbReference type="CDD" id="cd12148">
    <property type="entry name" value="fungal_TF_MHR"/>
    <property type="match status" value="1"/>
</dbReference>
<comment type="caution">
    <text evidence="3">The sequence shown here is derived from an EMBL/GenBank/DDBJ whole genome shotgun (WGS) entry which is preliminary data.</text>
</comment>
<dbReference type="AlphaFoldDB" id="A0A0E9NRL9"/>
<keyword evidence="4" id="KW-1185">Reference proteome</keyword>
<evidence type="ECO:0000256" key="2">
    <source>
        <dbReference type="SAM" id="MobiDB-lite"/>
    </source>
</evidence>